<feature type="domain" description="Activator of Hsp90 ATPase homologue 1/2-like C-terminal" evidence="2">
    <location>
        <begin position="35"/>
        <end position="164"/>
    </location>
</feature>
<reference evidence="3 4" key="1">
    <citation type="journal article" date="2019" name="Int. J. Syst. Evol. Microbiol.">
        <title>The Global Catalogue of Microorganisms (GCM) 10K type strain sequencing project: providing services to taxonomists for standard genome sequencing and annotation.</title>
        <authorList>
            <consortium name="The Broad Institute Genomics Platform"/>
            <consortium name="The Broad Institute Genome Sequencing Center for Infectious Disease"/>
            <person name="Wu L."/>
            <person name="Ma J."/>
        </authorList>
    </citation>
    <scope>NUCLEOTIDE SEQUENCE [LARGE SCALE GENOMIC DNA]</scope>
    <source>
        <strain evidence="3 4">JCM 15628</strain>
    </source>
</reference>
<keyword evidence="4" id="KW-1185">Reference proteome</keyword>
<dbReference type="Proteomes" id="UP001500013">
    <property type="component" value="Unassembled WGS sequence"/>
</dbReference>
<name>A0ABN2R6S9_9MICO</name>
<proteinExistence type="inferred from homology"/>
<evidence type="ECO:0000313" key="3">
    <source>
        <dbReference type="EMBL" id="GAA1964381.1"/>
    </source>
</evidence>
<accession>A0ABN2R6S9</accession>
<gene>
    <name evidence="3" type="ORF">GCM10009817_00140</name>
</gene>
<protein>
    <recommendedName>
        <fullName evidence="2">Activator of Hsp90 ATPase homologue 1/2-like C-terminal domain-containing protein</fullName>
    </recommendedName>
</protein>
<sequence>MGGILGGREVGTADGLWRYDRRMTGHVAHASVTVDATPERAWHALTDPDAIRQWMVGTEVSTDWQVGSPITWQGEMNGTPYRDKGEVLEVDAPRRLSVTHYSPLMGQEDRPENYHTVTYTLEPHGDSGATTVTLEQDGNVSQEQAEQFSQNWQAMLEALKSAVENG</sequence>
<evidence type="ECO:0000313" key="4">
    <source>
        <dbReference type="Proteomes" id="UP001500013"/>
    </source>
</evidence>
<comment type="similarity">
    <text evidence="1">Belongs to the AHA1 family.</text>
</comment>
<dbReference type="Gene3D" id="3.30.530.20">
    <property type="match status" value="1"/>
</dbReference>
<organism evidence="3 4">
    <name type="scientific">Terrabacter lapilli</name>
    <dbReference type="NCBI Taxonomy" id="436231"/>
    <lineage>
        <taxon>Bacteria</taxon>
        <taxon>Bacillati</taxon>
        <taxon>Actinomycetota</taxon>
        <taxon>Actinomycetes</taxon>
        <taxon>Micrococcales</taxon>
        <taxon>Intrasporangiaceae</taxon>
        <taxon>Terrabacter</taxon>
    </lineage>
</organism>
<dbReference type="Pfam" id="PF08327">
    <property type="entry name" value="AHSA1"/>
    <property type="match status" value="1"/>
</dbReference>
<evidence type="ECO:0000256" key="1">
    <source>
        <dbReference type="ARBA" id="ARBA00006817"/>
    </source>
</evidence>
<dbReference type="EMBL" id="BAAAPU010000001">
    <property type="protein sequence ID" value="GAA1964381.1"/>
    <property type="molecule type" value="Genomic_DNA"/>
</dbReference>
<comment type="caution">
    <text evidence="3">The sequence shown here is derived from an EMBL/GenBank/DDBJ whole genome shotgun (WGS) entry which is preliminary data.</text>
</comment>
<dbReference type="SUPFAM" id="SSF55961">
    <property type="entry name" value="Bet v1-like"/>
    <property type="match status" value="1"/>
</dbReference>
<evidence type="ECO:0000259" key="2">
    <source>
        <dbReference type="Pfam" id="PF08327"/>
    </source>
</evidence>
<dbReference type="InterPro" id="IPR013538">
    <property type="entry name" value="ASHA1/2-like_C"/>
</dbReference>
<dbReference type="InterPro" id="IPR023393">
    <property type="entry name" value="START-like_dom_sf"/>
</dbReference>